<name>A0A2P7NU21_9PROT</name>
<dbReference type="SUPFAM" id="SSF50630">
    <property type="entry name" value="Acid proteases"/>
    <property type="match status" value="1"/>
</dbReference>
<dbReference type="InterPro" id="IPR001969">
    <property type="entry name" value="Aspartic_peptidase_AS"/>
</dbReference>
<dbReference type="Proteomes" id="UP000241912">
    <property type="component" value="Unassembled WGS sequence"/>
</dbReference>
<evidence type="ECO:0000256" key="1">
    <source>
        <dbReference type="SAM" id="Phobius"/>
    </source>
</evidence>
<dbReference type="AlphaFoldDB" id="A0A2P7NU21"/>
<keyword evidence="1" id="KW-1133">Transmembrane helix</keyword>
<evidence type="ECO:0000313" key="2">
    <source>
        <dbReference type="EMBL" id="PSJ16928.1"/>
    </source>
</evidence>
<dbReference type="InterPro" id="IPR021109">
    <property type="entry name" value="Peptidase_aspartic_dom_sf"/>
</dbReference>
<keyword evidence="3" id="KW-1185">Reference proteome</keyword>
<reference evidence="2 3" key="1">
    <citation type="submission" date="2018-03" db="EMBL/GenBank/DDBJ databases">
        <title>Draft genome of Nitrosomonas supralitoralis APG5.</title>
        <authorList>
            <person name="Urakawa H."/>
            <person name="Lopez J.V."/>
        </authorList>
    </citation>
    <scope>NUCLEOTIDE SEQUENCE [LARGE SCALE GENOMIC DNA]</scope>
    <source>
        <strain evidence="2 3">APG5</strain>
    </source>
</reference>
<comment type="caution">
    <text evidence="2">The sequence shown here is derived from an EMBL/GenBank/DDBJ whole genome shotgun (WGS) entry which is preliminary data.</text>
</comment>
<organism evidence="2 3">
    <name type="scientific">Nitrosomonas supralitoralis</name>
    <dbReference type="NCBI Taxonomy" id="2116706"/>
    <lineage>
        <taxon>Bacteria</taxon>
        <taxon>Pseudomonadati</taxon>
        <taxon>Pseudomonadota</taxon>
        <taxon>Betaproteobacteria</taxon>
        <taxon>Nitrosomonadales</taxon>
        <taxon>Nitrosomonadaceae</taxon>
        <taxon>Nitrosomonas</taxon>
    </lineage>
</organism>
<dbReference type="EMBL" id="PXXU01000032">
    <property type="protein sequence ID" value="PSJ16928.1"/>
    <property type="molecule type" value="Genomic_DNA"/>
</dbReference>
<proteinExistence type="predicted"/>
<dbReference type="NCBIfam" id="TIGR02281">
    <property type="entry name" value="clan_AA_DTGA"/>
    <property type="match status" value="1"/>
</dbReference>
<dbReference type="GO" id="GO:0004190">
    <property type="term" value="F:aspartic-type endopeptidase activity"/>
    <property type="evidence" value="ECO:0007669"/>
    <property type="project" value="InterPro"/>
</dbReference>
<dbReference type="GO" id="GO:0006508">
    <property type="term" value="P:proteolysis"/>
    <property type="evidence" value="ECO:0007669"/>
    <property type="project" value="InterPro"/>
</dbReference>
<keyword evidence="1" id="KW-0812">Transmembrane</keyword>
<dbReference type="Pfam" id="PF13975">
    <property type="entry name" value="gag-asp_proteas"/>
    <property type="match status" value="1"/>
</dbReference>
<gene>
    <name evidence="2" type="ORF">C7H79_10820</name>
</gene>
<feature type="transmembrane region" description="Helical" evidence="1">
    <location>
        <begin position="36"/>
        <end position="55"/>
    </location>
</feature>
<dbReference type="InterPro" id="IPR011969">
    <property type="entry name" value="Clan_AA_Asp_peptidase_C"/>
</dbReference>
<sequence>MGIQDRDYYYEKRNSDNDRGNRKPATKNLPDLSWKFFVRTILIWVLLGLVFLIIFDRYKSLQQSRSHAEINVDSRVLVPRNCEALPLHGSAYLFDPSMNRTDVLYAGLEIENKHDHPMVAILFDPASAKRLLALSITSGNSNQITVPIGQYGMQVLLGSNWCNLERGFSDGAIVTVAGGISVMVGSTTYMQFSGAGIRPVKLALGYSTLQPVTPQNLKQPSEVIGIGKLDLLQTRDGHYFSSGTVNGVPVVFMIDTGATIISVSTEIASQAGIQKCIPQQTTTANGNVNACKAIVPEVTFGKFKLSNVEVMVMPNMPGNALLGMNVLRNFHIEQINQVMRISSR</sequence>
<dbReference type="CDD" id="cd05483">
    <property type="entry name" value="retropepsin_like_bacteria"/>
    <property type="match status" value="1"/>
</dbReference>
<dbReference type="Gene3D" id="2.40.70.10">
    <property type="entry name" value="Acid Proteases"/>
    <property type="match status" value="1"/>
</dbReference>
<keyword evidence="1" id="KW-0472">Membrane</keyword>
<dbReference type="RefSeq" id="WP_106707285.1">
    <property type="nucleotide sequence ID" value="NZ_PXXU01000032.1"/>
</dbReference>
<dbReference type="InterPro" id="IPR034122">
    <property type="entry name" value="Retropepsin-like_bacterial"/>
</dbReference>
<dbReference type="PROSITE" id="PS00141">
    <property type="entry name" value="ASP_PROTEASE"/>
    <property type="match status" value="1"/>
</dbReference>
<evidence type="ECO:0008006" key="4">
    <source>
        <dbReference type="Google" id="ProtNLM"/>
    </source>
</evidence>
<accession>A0A2P7NU21</accession>
<dbReference type="OrthoDB" id="185963at2"/>
<evidence type="ECO:0000313" key="3">
    <source>
        <dbReference type="Proteomes" id="UP000241912"/>
    </source>
</evidence>
<protein>
    <recommendedName>
        <fullName evidence="4">Clan AA aspartic protease, TIGR02281 family</fullName>
    </recommendedName>
</protein>